<comment type="pathway">
    <text evidence="1 9">Amino-acid biosynthesis; L-tryptophan biosynthesis; L-tryptophan from chorismate: step 2/5.</text>
</comment>
<evidence type="ECO:0000256" key="7">
    <source>
        <dbReference type="ARBA" id="ARBA00052328"/>
    </source>
</evidence>
<feature type="binding site" evidence="9">
    <location>
        <position position="112"/>
    </location>
    <ligand>
        <name>anthranilate</name>
        <dbReference type="ChEBI" id="CHEBI:16567"/>
        <label>1</label>
    </ligand>
</feature>
<dbReference type="GO" id="GO:0004048">
    <property type="term" value="F:anthranilate phosphoribosyltransferase activity"/>
    <property type="evidence" value="ECO:0007669"/>
    <property type="project" value="UniProtKB-UniRule"/>
</dbReference>
<feature type="binding site" evidence="9">
    <location>
        <position position="227"/>
    </location>
    <ligand>
        <name>Mg(2+)</name>
        <dbReference type="ChEBI" id="CHEBI:18420"/>
        <label>2</label>
    </ligand>
</feature>
<feature type="binding site" evidence="9">
    <location>
        <position position="81"/>
    </location>
    <ligand>
        <name>5-phospho-alpha-D-ribose 1-diphosphate</name>
        <dbReference type="ChEBI" id="CHEBI:58017"/>
    </ligand>
</feature>
<dbReference type="GO" id="GO:0000287">
    <property type="term" value="F:magnesium ion binding"/>
    <property type="evidence" value="ECO:0007669"/>
    <property type="project" value="UniProtKB-UniRule"/>
</dbReference>
<dbReference type="InterPro" id="IPR035902">
    <property type="entry name" value="Nuc_phospho_transferase"/>
</dbReference>
<dbReference type="SUPFAM" id="SSF52418">
    <property type="entry name" value="Nucleoside phosphorylase/phosphoribosyltransferase catalytic domain"/>
    <property type="match status" value="1"/>
</dbReference>
<feature type="binding site" evidence="9">
    <location>
        <position position="93"/>
    </location>
    <ligand>
        <name>Mg(2+)</name>
        <dbReference type="ChEBI" id="CHEBI:18420"/>
        <label>1</label>
    </ligand>
</feature>
<dbReference type="InterPro" id="IPR000312">
    <property type="entry name" value="Glycosyl_Trfase_fam3"/>
</dbReference>
<evidence type="ECO:0000313" key="13">
    <source>
        <dbReference type="Proteomes" id="UP000198853"/>
    </source>
</evidence>
<keyword evidence="2 9" id="KW-0028">Amino-acid biosynthesis</keyword>
<keyword evidence="13" id="KW-1185">Reference proteome</keyword>
<evidence type="ECO:0000256" key="3">
    <source>
        <dbReference type="ARBA" id="ARBA00022676"/>
    </source>
</evidence>
<feature type="binding site" evidence="9">
    <location>
        <position position="226"/>
    </location>
    <ligand>
        <name>Mg(2+)</name>
        <dbReference type="ChEBI" id="CHEBI:18420"/>
        <label>2</label>
    </ligand>
</feature>
<dbReference type="SUPFAM" id="SSF47648">
    <property type="entry name" value="Nucleoside phosphorylase/phosphoribosyltransferase N-terminal domain"/>
    <property type="match status" value="1"/>
</dbReference>
<dbReference type="InterPro" id="IPR017459">
    <property type="entry name" value="Glycosyl_Trfase_fam3_N_dom"/>
</dbReference>
<evidence type="ECO:0000256" key="8">
    <source>
        <dbReference type="ARBA" id="ARBA00061188"/>
    </source>
</evidence>
<accession>A0A1G8JCG8</accession>
<dbReference type="PANTHER" id="PTHR43285:SF2">
    <property type="entry name" value="ANTHRANILATE PHOSPHORIBOSYLTRANSFERASE"/>
    <property type="match status" value="1"/>
</dbReference>
<comment type="similarity">
    <text evidence="9">Belongs to the anthranilate phosphoribosyltransferase family.</text>
</comment>
<keyword evidence="3 9" id="KW-0328">Glycosyltransferase</keyword>
<reference evidence="12 13" key="1">
    <citation type="submission" date="2016-10" db="EMBL/GenBank/DDBJ databases">
        <authorList>
            <person name="de Groot N.N."/>
        </authorList>
    </citation>
    <scope>NUCLEOTIDE SEQUENCE [LARGE SCALE GENOMIC DNA]</scope>
    <source>
        <strain evidence="12 13">DSM 21771</strain>
    </source>
</reference>
<feature type="binding site" evidence="9">
    <location>
        <position position="167"/>
    </location>
    <ligand>
        <name>anthranilate</name>
        <dbReference type="ChEBI" id="CHEBI:16567"/>
        <label>2</label>
    </ligand>
</feature>
<dbReference type="EC" id="2.4.2.18" evidence="9"/>
<dbReference type="AlphaFoldDB" id="A0A1G8JCG8"/>
<dbReference type="Gene3D" id="1.20.970.10">
    <property type="entry name" value="Transferase, Pyrimidine Nucleoside Phosphorylase, Chain C"/>
    <property type="match status" value="1"/>
</dbReference>
<dbReference type="PANTHER" id="PTHR43285">
    <property type="entry name" value="ANTHRANILATE PHOSPHORIBOSYLTRANSFERASE"/>
    <property type="match status" value="1"/>
</dbReference>
<feature type="binding site" evidence="9">
    <location>
        <position position="121"/>
    </location>
    <ligand>
        <name>5-phospho-alpha-D-ribose 1-diphosphate</name>
        <dbReference type="ChEBI" id="CHEBI:58017"/>
    </ligand>
</feature>
<keyword evidence="9" id="KW-0479">Metal-binding</keyword>
<protein>
    <recommendedName>
        <fullName evidence="9">Anthranilate phosphoribosyltransferase</fullName>
        <ecNumber evidence="9">2.4.2.18</ecNumber>
    </recommendedName>
</protein>
<dbReference type="Proteomes" id="UP000198853">
    <property type="component" value="Unassembled WGS sequence"/>
</dbReference>
<dbReference type="HAMAP" id="MF_00211">
    <property type="entry name" value="TrpD"/>
    <property type="match status" value="1"/>
</dbReference>
<evidence type="ECO:0000256" key="6">
    <source>
        <dbReference type="ARBA" id="ARBA00023141"/>
    </source>
</evidence>
<evidence type="ECO:0000259" key="10">
    <source>
        <dbReference type="Pfam" id="PF00591"/>
    </source>
</evidence>
<dbReference type="OrthoDB" id="9806430at2"/>
<dbReference type="FunFam" id="3.40.1030.10:FF:000002">
    <property type="entry name" value="Anthranilate phosphoribosyltransferase"/>
    <property type="match status" value="1"/>
</dbReference>
<feature type="binding site" evidence="9">
    <location>
        <begin position="109"/>
        <end position="117"/>
    </location>
    <ligand>
        <name>5-phospho-alpha-D-ribose 1-diphosphate</name>
        <dbReference type="ChEBI" id="CHEBI:58017"/>
    </ligand>
</feature>
<gene>
    <name evidence="9" type="primary">trpD</name>
    <name evidence="12" type="ORF">SAMN04488123_101149</name>
</gene>
<comment type="catalytic activity">
    <reaction evidence="7 9">
        <text>N-(5-phospho-beta-D-ribosyl)anthranilate + diphosphate = 5-phospho-alpha-D-ribose 1-diphosphate + anthranilate</text>
        <dbReference type="Rhea" id="RHEA:11768"/>
        <dbReference type="ChEBI" id="CHEBI:16567"/>
        <dbReference type="ChEBI" id="CHEBI:18277"/>
        <dbReference type="ChEBI" id="CHEBI:33019"/>
        <dbReference type="ChEBI" id="CHEBI:58017"/>
        <dbReference type="EC" id="2.4.2.18"/>
    </reaction>
</comment>
<organism evidence="12 13">
    <name type="scientific">Natribacillus halophilus</name>
    <dbReference type="NCBI Taxonomy" id="549003"/>
    <lineage>
        <taxon>Bacteria</taxon>
        <taxon>Bacillati</taxon>
        <taxon>Bacillota</taxon>
        <taxon>Bacilli</taxon>
        <taxon>Bacillales</taxon>
        <taxon>Bacillaceae</taxon>
        <taxon>Natribacillus</taxon>
    </lineage>
</organism>
<dbReference type="NCBIfam" id="TIGR01245">
    <property type="entry name" value="trpD"/>
    <property type="match status" value="1"/>
</dbReference>
<evidence type="ECO:0000256" key="2">
    <source>
        <dbReference type="ARBA" id="ARBA00022605"/>
    </source>
</evidence>
<dbReference type="InterPro" id="IPR005940">
    <property type="entry name" value="Anthranilate_Pribosyl_Tfrase"/>
</dbReference>
<keyword evidence="6 9" id="KW-0057">Aromatic amino acid biosynthesis</keyword>
<dbReference type="Pfam" id="PF02885">
    <property type="entry name" value="Glycos_trans_3N"/>
    <property type="match status" value="1"/>
</dbReference>
<dbReference type="Gene3D" id="3.40.1030.10">
    <property type="entry name" value="Nucleoside phosphorylase/phosphoribosyltransferase catalytic domain"/>
    <property type="match status" value="1"/>
</dbReference>
<feature type="binding site" evidence="9">
    <location>
        <begin position="91"/>
        <end position="94"/>
    </location>
    <ligand>
        <name>5-phospho-alpha-D-ribose 1-diphosphate</name>
        <dbReference type="ChEBI" id="CHEBI:58017"/>
    </ligand>
</feature>
<comment type="subunit">
    <text evidence="9">Homodimer.</text>
</comment>
<feature type="binding site" evidence="9">
    <location>
        <begin position="84"/>
        <end position="85"/>
    </location>
    <ligand>
        <name>5-phospho-alpha-D-ribose 1-diphosphate</name>
        <dbReference type="ChEBI" id="CHEBI:58017"/>
    </ligand>
</feature>
<keyword evidence="4 9" id="KW-0808">Transferase</keyword>
<feature type="domain" description="Glycosyl transferase family 3" evidence="10">
    <location>
        <begin position="75"/>
        <end position="324"/>
    </location>
</feature>
<evidence type="ECO:0000256" key="1">
    <source>
        <dbReference type="ARBA" id="ARBA00004907"/>
    </source>
</evidence>
<evidence type="ECO:0000259" key="11">
    <source>
        <dbReference type="Pfam" id="PF02885"/>
    </source>
</evidence>
<dbReference type="Pfam" id="PF00591">
    <property type="entry name" value="Glycos_transf_3"/>
    <property type="match status" value="1"/>
</dbReference>
<name>A0A1G8JCG8_9BACI</name>
<dbReference type="InterPro" id="IPR036320">
    <property type="entry name" value="Glycosyl_Trfase_fam3_N_dom_sf"/>
</dbReference>
<dbReference type="UniPathway" id="UPA00035">
    <property type="reaction ID" value="UER00041"/>
</dbReference>
<proteinExistence type="inferred from homology"/>
<keyword evidence="9" id="KW-0460">Magnesium</keyword>
<feature type="binding site" evidence="9">
    <location>
        <position position="89"/>
    </location>
    <ligand>
        <name>5-phospho-alpha-D-ribose 1-diphosphate</name>
        <dbReference type="ChEBI" id="CHEBI:58017"/>
    </ligand>
</feature>
<evidence type="ECO:0000256" key="9">
    <source>
        <dbReference type="HAMAP-Rule" id="MF_00211"/>
    </source>
</evidence>
<feature type="domain" description="Glycosyl transferase family 3 N-terminal" evidence="11">
    <location>
        <begin position="3"/>
        <end position="64"/>
    </location>
</feature>
<evidence type="ECO:0000256" key="4">
    <source>
        <dbReference type="ARBA" id="ARBA00022679"/>
    </source>
</evidence>
<dbReference type="GO" id="GO:0005829">
    <property type="term" value="C:cytosol"/>
    <property type="evidence" value="ECO:0007669"/>
    <property type="project" value="TreeGrafter"/>
</dbReference>
<dbReference type="GO" id="GO:0000162">
    <property type="term" value="P:L-tryptophan biosynthetic process"/>
    <property type="evidence" value="ECO:0007669"/>
    <property type="project" value="UniProtKB-UniRule"/>
</dbReference>
<comment type="caution">
    <text evidence="9">Lacks conserved residue(s) required for the propagation of feature annotation.</text>
</comment>
<evidence type="ECO:0000256" key="5">
    <source>
        <dbReference type="ARBA" id="ARBA00022822"/>
    </source>
</evidence>
<comment type="function">
    <text evidence="9">Catalyzes the transfer of the phosphoribosyl group of 5-phosphorylribose-1-pyrophosphate (PRPP) to anthranilate to yield N-(5'-phosphoribosyl)-anthranilate (PRA).</text>
</comment>
<comment type="cofactor">
    <cofactor evidence="9">
        <name>Mg(2+)</name>
        <dbReference type="ChEBI" id="CHEBI:18420"/>
    </cofactor>
    <text evidence="9">Binds 2 magnesium ions per monomer.</text>
</comment>
<feature type="binding site" evidence="9">
    <location>
        <position position="81"/>
    </location>
    <ligand>
        <name>anthranilate</name>
        <dbReference type="ChEBI" id="CHEBI:16567"/>
        <label>1</label>
    </ligand>
</feature>
<sequence length="341" mass="37179">MIKDVLQSLIEGHTLSEETAEAVMHELMNGEAEESQIGSLLTLLRYRGETVAELTGFVRAMRAHTTPVPRPSHRTLLDTCGTGGDQLSTFNISTAAAIGVSACGIAVAKHGNRFVSSNSGSADVLEQLNLPIDKNPADLDTTIAEQGLFFLFAPVYNSAMKHVAKARKALGFRSIFNLLGPLTNPARADVQVVGVFDRNYGKMMAEVLRRLGTKRALFVTGEEGIDEMTITGKTYVTELDGDRISSYTIEPEMFGIQRGSLPDIQATSVAESATMIHNIFYNHASESAKQVFLLNIAAGLYVSDEEKSWTDAYERAYHALKDGTILAHFQQLQRKAGKIHA</sequence>
<dbReference type="RefSeq" id="WP_090395637.1">
    <property type="nucleotide sequence ID" value="NZ_FNEN01000001.1"/>
</dbReference>
<keyword evidence="5 9" id="KW-0822">Tryptophan biosynthesis</keyword>
<dbReference type="EMBL" id="FNEN01000001">
    <property type="protein sequence ID" value="SDI28687.1"/>
    <property type="molecule type" value="Genomic_DNA"/>
</dbReference>
<comment type="similarity">
    <text evidence="8">In the C-terminal section; belongs to the anthranilate phosphoribosyltransferase family.</text>
</comment>
<feature type="binding site" evidence="9">
    <location>
        <position position="227"/>
    </location>
    <ligand>
        <name>Mg(2+)</name>
        <dbReference type="ChEBI" id="CHEBI:18420"/>
        <label>1</label>
    </ligand>
</feature>
<evidence type="ECO:0000313" key="12">
    <source>
        <dbReference type="EMBL" id="SDI28687.1"/>
    </source>
</evidence>